<dbReference type="PIRSF" id="PIRSF029764">
    <property type="entry name" value="RSM25"/>
    <property type="match status" value="1"/>
</dbReference>
<dbReference type="GO" id="GO:0003735">
    <property type="term" value="F:structural constituent of ribosome"/>
    <property type="evidence" value="ECO:0007669"/>
    <property type="project" value="UniProtKB-UniRule"/>
</dbReference>
<dbReference type="eggNOG" id="ENOG502RZQQ">
    <property type="taxonomic scope" value="Eukaryota"/>
</dbReference>
<evidence type="ECO:0000256" key="6">
    <source>
        <dbReference type="PIRNR" id="PIRNR029764"/>
    </source>
</evidence>
<dbReference type="AlphaFoldDB" id="A0A177ACH2"/>
<organism evidence="7">
    <name type="scientific">Pseudogymnoascus destructans</name>
    <dbReference type="NCBI Taxonomy" id="655981"/>
    <lineage>
        <taxon>Eukaryota</taxon>
        <taxon>Fungi</taxon>
        <taxon>Dikarya</taxon>
        <taxon>Ascomycota</taxon>
        <taxon>Pezizomycotina</taxon>
        <taxon>Leotiomycetes</taxon>
        <taxon>Thelebolales</taxon>
        <taxon>Thelebolaceae</taxon>
        <taxon>Pseudogymnoascus</taxon>
    </lineage>
</organism>
<evidence type="ECO:0000256" key="5">
    <source>
        <dbReference type="ARBA" id="ARBA00023274"/>
    </source>
</evidence>
<name>A0A177ACH2_9PEZI</name>
<protein>
    <recommendedName>
        <fullName evidence="6">37S ribosomal protein S25, mitochondrial</fullName>
    </recommendedName>
</protein>
<evidence type="ECO:0000256" key="3">
    <source>
        <dbReference type="ARBA" id="ARBA00022980"/>
    </source>
</evidence>
<dbReference type="EMBL" id="KV441393">
    <property type="protein sequence ID" value="OAF59777.1"/>
    <property type="molecule type" value="Genomic_DNA"/>
</dbReference>
<evidence type="ECO:0000313" key="7">
    <source>
        <dbReference type="EMBL" id="OAF59777.1"/>
    </source>
</evidence>
<dbReference type="VEuPathDB" id="FungiDB:GMDG_03623"/>
<dbReference type="PANTHER" id="PTHR37799">
    <property type="entry name" value="37S RIBOSOMAL PROTEIN S25, MITOCHONDRIAL"/>
    <property type="match status" value="1"/>
</dbReference>
<keyword evidence="3 6" id="KW-0689">Ribosomal protein</keyword>
<accession>A0A177ACH2</accession>
<dbReference type="GO" id="GO:0005763">
    <property type="term" value="C:mitochondrial small ribosomal subunit"/>
    <property type="evidence" value="ECO:0007669"/>
    <property type="project" value="UniProtKB-UniRule"/>
</dbReference>
<dbReference type="Proteomes" id="UP000077154">
    <property type="component" value="Unassembled WGS sequence"/>
</dbReference>
<sequence>MGRYNLSPTRVHHAASRLIELRKVEADAGILQTIPPWFKTVSAVPPGEILTRLQPIQHSEVSRKIRTKKPSKMYKPTNISYEEDGLRENFYSDHPWELARPRVILEQDGKDGQKCDWSKIQQPARELNGESVIQRQLWLLKNKPDMTSAKAYDQARKEFYAIRHQEDVERRVAKEEALATGAYFGKSMLEIGMELEDKTYESWKQWAQNEVEIIEQQRSAQYTGAELAPAEEAILEEAIEEDVEAPAPS</sequence>
<comment type="subcellular location">
    <subcellularLocation>
        <location evidence="1 6">Mitochondrion</location>
    </subcellularLocation>
</comment>
<proteinExistence type="inferred from homology"/>
<evidence type="ECO:0000256" key="4">
    <source>
        <dbReference type="ARBA" id="ARBA00023128"/>
    </source>
</evidence>
<dbReference type="InterPro" id="IPR016939">
    <property type="entry name" value="Ribosomal_mS23_fun"/>
</dbReference>
<comment type="subunit">
    <text evidence="6">Component of the mitochondrial small ribosomal subunit.</text>
</comment>
<reference evidence="7" key="1">
    <citation type="submission" date="2016-03" db="EMBL/GenBank/DDBJ databases">
        <title>Updated assembly of Pseudogymnoascus destructans, the fungus causing white-nose syndrome of bats.</title>
        <authorList>
            <person name="Palmer J.M."/>
            <person name="Drees K.P."/>
            <person name="Foster J.T."/>
            <person name="Lindner D.L."/>
        </authorList>
    </citation>
    <scope>NUCLEOTIDE SEQUENCE [LARGE SCALE GENOMIC DNA]</scope>
    <source>
        <strain evidence="7">20631-21</strain>
    </source>
</reference>
<dbReference type="GeneID" id="36287074"/>
<dbReference type="OrthoDB" id="5542239at2759"/>
<evidence type="ECO:0000256" key="1">
    <source>
        <dbReference type="ARBA" id="ARBA00004173"/>
    </source>
</evidence>
<comment type="similarity">
    <text evidence="2">Belongs to the mitochondrion-specific ribosomal protein mS23 family.</text>
</comment>
<gene>
    <name evidence="7" type="primary">RSM25</name>
    <name evidence="7" type="ORF">VC83_04001</name>
</gene>
<dbReference type="RefSeq" id="XP_024325060.1">
    <property type="nucleotide sequence ID" value="XM_024467638.1"/>
</dbReference>
<dbReference type="Pfam" id="PF13741">
    <property type="entry name" value="MRP-S25"/>
    <property type="match status" value="1"/>
</dbReference>
<keyword evidence="4 6" id="KW-0496">Mitochondrion</keyword>
<evidence type="ECO:0000256" key="2">
    <source>
        <dbReference type="ARBA" id="ARBA00009864"/>
    </source>
</evidence>
<dbReference type="PANTHER" id="PTHR37799:SF1">
    <property type="entry name" value="SMALL RIBOSOMAL SUBUNIT PROTEIN MS23"/>
    <property type="match status" value="1"/>
</dbReference>
<keyword evidence="5 6" id="KW-0687">Ribonucleoprotein</keyword>